<protein>
    <submittedName>
        <fullName evidence="1">Uncharacterized protein</fullName>
    </submittedName>
</protein>
<reference evidence="1" key="2">
    <citation type="journal article" date="2015" name="Data Brief">
        <title>Shoot transcriptome of the giant reed, Arundo donax.</title>
        <authorList>
            <person name="Barrero R.A."/>
            <person name="Guerrero F.D."/>
            <person name="Moolhuijzen P."/>
            <person name="Goolsby J.A."/>
            <person name="Tidwell J."/>
            <person name="Bellgard S.E."/>
            <person name="Bellgard M.I."/>
        </authorList>
    </citation>
    <scope>NUCLEOTIDE SEQUENCE</scope>
    <source>
        <tissue evidence="1">Shoot tissue taken approximately 20 cm above the soil surface</tissue>
    </source>
</reference>
<name>A0A0A9UNB8_ARUDO</name>
<organism evidence="1">
    <name type="scientific">Arundo donax</name>
    <name type="common">Giant reed</name>
    <name type="synonym">Donax arundinaceus</name>
    <dbReference type="NCBI Taxonomy" id="35708"/>
    <lineage>
        <taxon>Eukaryota</taxon>
        <taxon>Viridiplantae</taxon>
        <taxon>Streptophyta</taxon>
        <taxon>Embryophyta</taxon>
        <taxon>Tracheophyta</taxon>
        <taxon>Spermatophyta</taxon>
        <taxon>Magnoliopsida</taxon>
        <taxon>Liliopsida</taxon>
        <taxon>Poales</taxon>
        <taxon>Poaceae</taxon>
        <taxon>PACMAD clade</taxon>
        <taxon>Arundinoideae</taxon>
        <taxon>Arundineae</taxon>
        <taxon>Arundo</taxon>
    </lineage>
</organism>
<dbReference type="EMBL" id="GBRH01179058">
    <property type="protein sequence ID" value="JAE18838.1"/>
    <property type="molecule type" value="Transcribed_RNA"/>
</dbReference>
<dbReference type="AlphaFoldDB" id="A0A0A9UNB8"/>
<proteinExistence type="predicted"/>
<accession>A0A0A9UNB8</accession>
<evidence type="ECO:0000313" key="1">
    <source>
        <dbReference type="EMBL" id="JAE18838.1"/>
    </source>
</evidence>
<sequence length="34" mass="3905">MASTMFWTVVEESVRPTRTWSNLHSIAGPVLLMR</sequence>
<reference evidence="1" key="1">
    <citation type="submission" date="2014-09" db="EMBL/GenBank/DDBJ databases">
        <authorList>
            <person name="Magalhaes I.L.F."/>
            <person name="Oliveira U."/>
            <person name="Santos F.R."/>
            <person name="Vidigal T.H.D.A."/>
            <person name="Brescovit A.D."/>
            <person name="Santos A.J."/>
        </authorList>
    </citation>
    <scope>NUCLEOTIDE SEQUENCE</scope>
    <source>
        <tissue evidence="1">Shoot tissue taken approximately 20 cm above the soil surface</tissue>
    </source>
</reference>